<dbReference type="InterPro" id="IPR036249">
    <property type="entry name" value="Thioredoxin-like_sf"/>
</dbReference>
<name>A0A970B792_9GAMM</name>
<dbReference type="CDD" id="cd02947">
    <property type="entry name" value="TRX_family"/>
    <property type="match status" value="1"/>
</dbReference>
<organism evidence="3 4">
    <name type="scientific">Solimonas marina</name>
    <dbReference type="NCBI Taxonomy" id="2714601"/>
    <lineage>
        <taxon>Bacteria</taxon>
        <taxon>Pseudomonadati</taxon>
        <taxon>Pseudomonadota</taxon>
        <taxon>Gammaproteobacteria</taxon>
        <taxon>Nevskiales</taxon>
        <taxon>Nevskiaceae</taxon>
        <taxon>Solimonas</taxon>
    </lineage>
</organism>
<dbReference type="RefSeq" id="WP_168146228.1">
    <property type="nucleotide sequence ID" value="NZ_JAAVXB010000001.1"/>
</dbReference>
<dbReference type="Proteomes" id="UP000653472">
    <property type="component" value="Unassembled WGS sequence"/>
</dbReference>
<gene>
    <name evidence="3" type="ORF">G7Y82_01535</name>
</gene>
<evidence type="ECO:0000259" key="2">
    <source>
        <dbReference type="PROSITE" id="PS51352"/>
    </source>
</evidence>
<dbReference type="InterPro" id="IPR013766">
    <property type="entry name" value="Thioredoxin_domain"/>
</dbReference>
<keyword evidence="1" id="KW-0732">Signal</keyword>
<dbReference type="Pfam" id="PF00085">
    <property type="entry name" value="Thioredoxin"/>
    <property type="match status" value="1"/>
</dbReference>
<dbReference type="Gene3D" id="3.40.30.10">
    <property type="entry name" value="Glutaredoxin"/>
    <property type="match status" value="1"/>
</dbReference>
<dbReference type="PROSITE" id="PS51352">
    <property type="entry name" value="THIOREDOXIN_2"/>
    <property type="match status" value="1"/>
</dbReference>
<feature type="signal peptide" evidence="1">
    <location>
        <begin position="1"/>
        <end position="21"/>
    </location>
</feature>
<evidence type="ECO:0000313" key="3">
    <source>
        <dbReference type="EMBL" id="NKF20979.1"/>
    </source>
</evidence>
<evidence type="ECO:0000256" key="1">
    <source>
        <dbReference type="SAM" id="SignalP"/>
    </source>
</evidence>
<dbReference type="SUPFAM" id="SSF52833">
    <property type="entry name" value="Thioredoxin-like"/>
    <property type="match status" value="1"/>
</dbReference>
<feature type="domain" description="Thioredoxin" evidence="2">
    <location>
        <begin position="6"/>
        <end position="128"/>
    </location>
</feature>
<evidence type="ECO:0000313" key="4">
    <source>
        <dbReference type="Proteomes" id="UP000653472"/>
    </source>
</evidence>
<dbReference type="GO" id="GO:0015035">
    <property type="term" value="F:protein-disulfide reductase activity"/>
    <property type="evidence" value="ECO:0007669"/>
    <property type="project" value="TreeGrafter"/>
</dbReference>
<dbReference type="EMBL" id="JAAVXB010000001">
    <property type="protein sequence ID" value="NKF20979.1"/>
    <property type="molecule type" value="Genomic_DNA"/>
</dbReference>
<dbReference type="GO" id="GO:0045454">
    <property type="term" value="P:cell redox homeostasis"/>
    <property type="evidence" value="ECO:0007669"/>
    <property type="project" value="TreeGrafter"/>
</dbReference>
<keyword evidence="4" id="KW-1185">Reference proteome</keyword>
<reference evidence="3" key="1">
    <citation type="submission" date="2020-03" db="EMBL/GenBank/DDBJ databases">
        <title>Solimonas marina sp. nov., isolated from deep seawater of the Pacific Ocean.</title>
        <authorList>
            <person name="Liu X."/>
            <person name="Lai Q."/>
            <person name="Sun F."/>
            <person name="Gai Y."/>
            <person name="Li G."/>
            <person name="Shao Z."/>
        </authorList>
    </citation>
    <scope>NUCLEOTIDE SEQUENCE</scope>
    <source>
        <strain evidence="3">C16B3</strain>
    </source>
</reference>
<sequence length="128" mass="14026">MKYRSWLSAAILLAVSAAAHAGEIMPFSDTAFAQLTAADKPVLVEAHADWCPTCRKQAPVVAKLVAAPGYADYTVLKIDYDHQRAALKRFHITQQSTLIVYRGAQERDRAVAVTDDASIRKLLDTGLK</sequence>
<dbReference type="GO" id="GO:0005829">
    <property type="term" value="C:cytosol"/>
    <property type="evidence" value="ECO:0007669"/>
    <property type="project" value="TreeGrafter"/>
</dbReference>
<dbReference type="AlphaFoldDB" id="A0A970B792"/>
<dbReference type="PANTHER" id="PTHR45663:SF11">
    <property type="entry name" value="GEO12009P1"/>
    <property type="match status" value="1"/>
</dbReference>
<dbReference type="PANTHER" id="PTHR45663">
    <property type="entry name" value="GEO12009P1"/>
    <property type="match status" value="1"/>
</dbReference>
<comment type="caution">
    <text evidence="3">The sequence shown here is derived from an EMBL/GenBank/DDBJ whole genome shotgun (WGS) entry which is preliminary data.</text>
</comment>
<protein>
    <submittedName>
        <fullName evidence="3">Thioredoxin family protein</fullName>
    </submittedName>
</protein>
<accession>A0A970B792</accession>
<proteinExistence type="predicted"/>
<feature type="chain" id="PRO_5037753942" evidence="1">
    <location>
        <begin position="22"/>
        <end position="128"/>
    </location>
</feature>